<reference evidence="2" key="1">
    <citation type="journal article" date="2019" name="Int. J. Syst. Evol. Microbiol.">
        <title>The Global Catalogue of Microorganisms (GCM) 10K type strain sequencing project: providing services to taxonomists for standard genome sequencing and annotation.</title>
        <authorList>
            <consortium name="The Broad Institute Genomics Platform"/>
            <consortium name="The Broad Institute Genome Sequencing Center for Infectious Disease"/>
            <person name="Wu L."/>
            <person name="Ma J."/>
        </authorList>
    </citation>
    <scope>NUCLEOTIDE SEQUENCE [LARGE SCALE GENOMIC DNA]</scope>
    <source>
        <strain evidence="2">JCM 4253</strain>
    </source>
</reference>
<accession>A0A919KEZ7</accession>
<organism evidence="1 2">
    <name type="scientific">Streptomyces capoamus</name>
    <dbReference type="NCBI Taxonomy" id="68183"/>
    <lineage>
        <taxon>Bacteria</taxon>
        <taxon>Bacillati</taxon>
        <taxon>Actinomycetota</taxon>
        <taxon>Actinomycetes</taxon>
        <taxon>Kitasatosporales</taxon>
        <taxon>Streptomycetaceae</taxon>
        <taxon>Streptomyces</taxon>
    </lineage>
</organism>
<dbReference type="EMBL" id="BNBF01000023">
    <property type="protein sequence ID" value="GHG67951.1"/>
    <property type="molecule type" value="Genomic_DNA"/>
</dbReference>
<keyword evidence="2" id="KW-1185">Reference proteome</keyword>
<sequence length="91" mass="9654">MAAWAGAAVRARPAVAAATAAVVRAFFGEAMRRMKETDTENLLRRGLWIARREGPRAVAVCVGAAARSGSCCLATSSREAGRKAARNDPFY</sequence>
<evidence type="ECO:0000313" key="1">
    <source>
        <dbReference type="EMBL" id="GHG67951.1"/>
    </source>
</evidence>
<proteinExistence type="predicted"/>
<comment type="caution">
    <text evidence="1">The sequence shown here is derived from an EMBL/GenBank/DDBJ whole genome shotgun (WGS) entry which is preliminary data.</text>
</comment>
<name>A0A919KEZ7_9ACTN</name>
<protein>
    <submittedName>
        <fullName evidence="1">Uncharacterized protein</fullName>
    </submittedName>
</protein>
<dbReference type="AlphaFoldDB" id="A0A919KEZ7"/>
<dbReference type="Proteomes" id="UP000619355">
    <property type="component" value="Unassembled WGS sequence"/>
</dbReference>
<gene>
    <name evidence="1" type="ORF">GCM10018980_61190</name>
</gene>
<evidence type="ECO:0000313" key="2">
    <source>
        <dbReference type="Proteomes" id="UP000619355"/>
    </source>
</evidence>